<keyword evidence="2" id="KW-1185">Reference proteome</keyword>
<protein>
    <submittedName>
        <fullName evidence="1">Uncharacterized protein</fullName>
    </submittedName>
</protein>
<organism evidence="1 2">
    <name type="scientific">Cardiocondyla obscurior</name>
    <dbReference type="NCBI Taxonomy" id="286306"/>
    <lineage>
        <taxon>Eukaryota</taxon>
        <taxon>Metazoa</taxon>
        <taxon>Ecdysozoa</taxon>
        <taxon>Arthropoda</taxon>
        <taxon>Hexapoda</taxon>
        <taxon>Insecta</taxon>
        <taxon>Pterygota</taxon>
        <taxon>Neoptera</taxon>
        <taxon>Endopterygota</taxon>
        <taxon>Hymenoptera</taxon>
        <taxon>Apocrita</taxon>
        <taxon>Aculeata</taxon>
        <taxon>Formicoidea</taxon>
        <taxon>Formicidae</taxon>
        <taxon>Myrmicinae</taxon>
        <taxon>Cardiocondyla</taxon>
    </lineage>
</organism>
<sequence length="163" mass="19042">MPVHIITLIILYEKRETFSIAGRNKFRTDKTYDSRASSLNSRAELGGSEQRGEHRINVPSSIYVALSEGDQAKDRNGELKYEDHANCILRNHFTTRKDNYLIYATYSRFFLKSTSTKVKCHKFFPATFRNTRHPFAVDTNRSSSAKCNRFPSTRTTAHYHYWY</sequence>
<dbReference type="Proteomes" id="UP001430953">
    <property type="component" value="Unassembled WGS sequence"/>
</dbReference>
<proteinExistence type="predicted"/>
<evidence type="ECO:0000313" key="1">
    <source>
        <dbReference type="EMBL" id="KAL0117741.1"/>
    </source>
</evidence>
<accession>A0AAW2FP84</accession>
<evidence type="ECO:0000313" key="2">
    <source>
        <dbReference type="Proteomes" id="UP001430953"/>
    </source>
</evidence>
<dbReference type="EMBL" id="JADYXP020000008">
    <property type="protein sequence ID" value="KAL0117741.1"/>
    <property type="molecule type" value="Genomic_DNA"/>
</dbReference>
<comment type="caution">
    <text evidence="1">The sequence shown here is derived from an EMBL/GenBank/DDBJ whole genome shotgun (WGS) entry which is preliminary data.</text>
</comment>
<gene>
    <name evidence="1" type="ORF">PUN28_008856</name>
</gene>
<reference evidence="1 2" key="1">
    <citation type="submission" date="2023-03" db="EMBL/GenBank/DDBJ databases">
        <title>High recombination rates correlate with genetic variation in Cardiocondyla obscurior ants.</title>
        <authorList>
            <person name="Errbii M."/>
        </authorList>
    </citation>
    <scope>NUCLEOTIDE SEQUENCE [LARGE SCALE GENOMIC DNA]</scope>
    <source>
        <strain evidence="1">Alpha-2009</strain>
        <tissue evidence="1">Whole body</tissue>
    </source>
</reference>
<dbReference type="AlphaFoldDB" id="A0AAW2FP84"/>
<name>A0AAW2FP84_9HYME</name>